<proteinExistence type="predicted"/>
<keyword evidence="1" id="KW-0175">Coiled coil</keyword>
<dbReference type="EMBL" id="JAUEPS010000019">
    <property type="protein sequence ID" value="KAK0458124.1"/>
    <property type="molecule type" value="Genomic_DNA"/>
</dbReference>
<evidence type="ECO:0000313" key="2">
    <source>
        <dbReference type="EMBL" id="KAK0458124.1"/>
    </source>
</evidence>
<gene>
    <name evidence="2" type="ORF">EV420DRAFT_1748414</name>
</gene>
<evidence type="ECO:0000313" key="3">
    <source>
        <dbReference type="Proteomes" id="UP001175211"/>
    </source>
</evidence>
<accession>A0AA39KE49</accession>
<feature type="coiled-coil region" evidence="1">
    <location>
        <begin position="175"/>
        <end position="202"/>
    </location>
</feature>
<organism evidence="2 3">
    <name type="scientific">Armillaria tabescens</name>
    <name type="common">Ringless honey mushroom</name>
    <name type="synonym">Agaricus tabescens</name>
    <dbReference type="NCBI Taxonomy" id="1929756"/>
    <lineage>
        <taxon>Eukaryota</taxon>
        <taxon>Fungi</taxon>
        <taxon>Dikarya</taxon>
        <taxon>Basidiomycota</taxon>
        <taxon>Agaricomycotina</taxon>
        <taxon>Agaricomycetes</taxon>
        <taxon>Agaricomycetidae</taxon>
        <taxon>Agaricales</taxon>
        <taxon>Marasmiineae</taxon>
        <taxon>Physalacriaceae</taxon>
        <taxon>Desarmillaria</taxon>
    </lineage>
</organism>
<sequence length="205" mass="23081">MQPNALCTSFRVQIQQDEHLTYRWKERSRMPEPSCGASRSDGRAMADWETRLESGAGLGIVFRERLHLGIQSCMRLSPLPAAPFLQIWKLHVDSTLRDNVEHRPTLDKAVHDSPGTLRCADILPIASKQRKHTPAIAYSNTPPIADCILAKRTDPELSVARAYGGNKRQEDGGVVRDAMFGYEELERAVEELEERSMQADWILGT</sequence>
<protein>
    <submittedName>
        <fullName evidence="2">Uncharacterized protein</fullName>
    </submittedName>
</protein>
<keyword evidence="3" id="KW-1185">Reference proteome</keyword>
<dbReference type="AlphaFoldDB" id="A0AA39KE49"/>
<dbReference type="Proteomes" id="UP001175211">
    <property type="component" value="Unassembled WGS sequence"/>
</dbReference>
<dbReference type="GeneID" id="85363790"/>
<dbReference type="RefSeq" id="XP_060330416.1">
    <property type="nucleotide sequence ID" value="XM_060480242.1"/>
</dbReference>
<name>A0AA39KE49_ARMTA</name>
<comment type="caution">
    <text evidence="2">The sequence shown here is derived from an EMBL/GenBank/DDBJ whole genome shotgun (WGS) entry which is preliminary data.</text>
</comment>
<reference evidence="2" key="1">
    <citation type="submission" date="2023-06" db="EMBL/GenBank/DDBJ databases">
        <authorList>
            <consortium name="Lawrence Berkeley National Laboratory"/>
            <person name="Ahrendt S."/>
            <person name="Sahu N."/>
            <person name="Indic B."/>
            <person name="Wong-Bajracharya J."/>
            <person name="Merenyi Z."/>
            <person name="Ke H.-M."/>
            <person name="Monk M."/>
            <person name="Kocsube S."/>
            <person name="Drula E."/>
            <person name="Lipzen A."/>
            <person name="Balint B."/>
            <person name="Henrissat B."/>
            <person name="Andreopoulos B."/>
            <person name="Martin F.M."/>
            <person name="Harder C.B."/>
            <person name="Rigling D."/>
            <person name="Ford K.L."/>
            <person name="Foster G.D."/>
            <person name="Pangilinan J."/>
            <person name="Papanicolaou A."/>
            <person name="Barry K."/>
            <person name="LaButti K."/>
            <person name="Viragh M."/>
            <person name="Koriabine M."/>
            <person name="Yan M."/>
            <person name="Riley R."/>
            <person name="Champramary S."/>
            <person name="Plett K.L."/>
            <person name="Tsai I.J."/>
            <person name="Slot J."/>
            <person name="Sipos G."/>
            <person name="Plett J."/>
            <person name="Nagy L.G."/>
            <person name="Grigoriev I.V."/>
        </authorList>
    </citation>
    <scope>NUCLEOTIDE SEQUENCE</scope>
    <source>
        <strain evidence="2">CCBAS 213</strain>
    </source>
</reference>
<evidence type="ECO:0000256" key="1">
    <source>
        <dbReference type="SAM" id="Coils"/>
    </source>
</evidence>